<evidence type="ECO:0000256" key="5">
    <source>
        <dbReference type="RuleBase" id="RU364012"/>
    </source>
</evidence>
<protein>
    <recommendedName>
        <fullName evidence="5">FRIGIDA-like protein</fullName>
    </recommendedName>
</protein>
<keyword evidence="2 5" id="KW-0217">Developmental protein</keyword>
<evidence type="ECO:0000256" key="4">
    <source>
        <dbReference type="ARBA" id="ARBA00023089"/>
    </source>
</evidence>
<dbReference type="InterPro" id="IPR012474">
    <property type="entry name" value="Frigida"/>
</dbReference>
<dbReference type="Pfam" id="PF07899">
    <property type="entry name" value="Frigida"/>
    <property type="match status" value="1"/>
</dbReference>
<sequence length="374" mass="40529">MGMDTTNGNDNGVLNMEKAVKEEAESAALAWRKRLVVEGGVSKANQIDARGLLLFVACFGIPNSFQPEDIRGLVVAANAKEIVGVLQKSHVLKNKIPEIVEGMVKNKMEVDAVDIVYTFGLEERFNPQTILMSYLRESKESWKKPKKGSQGSAPLKRYRDADRKSSSQKRKASETETSKRPKTHEPKAFRYNNHAPQQQKATGHIDSRRNMLDSGLNNHPNNYSASAAVVYGGPGAGLLPESMIQSTSHAGLYSTVPYAGMHHGGVMVDTAGQVINRGTHPYVWHRDSAVNERYGGQSSSVGLTSLYRGPTSVEGFAGVQNVSSVGGLGNRGSDLYQFADSVVENESYPGNVPRGVAAVPSAVPAHHSSYLYQV</sequence>
<evidence type="ECO:0000256" key="3">
    <source>
        <dbReference type="ARBA" id="ARBA00022782"/>
    </source>
</evidence>
<proteinExistence type="inferred from homology"/>
<keyword evidence="3 5" id="KW-0221">Differentiation</keyword>
<accession>A0ABR0WLG3</accession>
<evidence type="ECO:0000256" key="6">
    <source>
        <dbReference type="SAM" id="MobiDB-lite"/>
    </source>
</evidence>
<comment type="similarity">
    <text evidence="1 5">Belongs to the Frigida family.</text>
</comment>
<feature type="compositionally biased region" description="Basic and acidic residues" evidence="6">
    <location>
        <begin position="157"/>
        <end position="188"/>
    </location>
</feature>
<reference evidence="7 8" key="1">
    <citation type="journal article" date="2021" name="Comput. Struct. Biotechnol. J.">
        <title>De novo genome assembly of the potent medicinal plant Rehmannia glutinosa using nanopore technology.</title>
        <authorList>
            <person name="Ma L."/>
            <person name="Dong C."/>
            <person name="Song C."/>
            <person name="Wang X."/>
            <person name="Zheng X."/>
            <person name="Niu Y."/>
            <person name="Chen S."/>
            <person name="Feng W."/>
        </authorList>
    </citation>
    <scope>NUCLEOTIDE SEQUENCE [LARGE SCALE GENOMIC DNA]</scope>
    <source>
        <strain evidence="7">DH-2019</strain>
    </source>
</reference>
<keyword evidence="8" id="KW-1185">Reference proteome</keyword>
<feature type="region of interest" description="Disordered" evidence="6">
    <location>
        <begin position="141"/>
        <end position="217"/>
    </location>
</feature>
<evidence type="ECO:0000256" key="1">
    <source>
        <dbReference type="ARBA" id="ARBA00008956"/>
    </source>
</evidence>
<evidence type="ECO:0000313" key="7">
    <source>
        <dbReference type="EMBL" id="KAK6147939.1"/>
    </source>
</evidence>
<evidence type="ECO:0000256" key="2">
    <source>
        <dbReference type="ARBA" id="ARBA00022473"/>
    </source>
</evidence>
<dbReference type="PANTHER" id="PTHR31791:SF49">
    <property type="entry name" value="INACTIVE PROTEIN FRIGIDA"/>
    <property type="match status" value="1"/>
</dbReference>
<name>A0ABR0WLG3_REHGL</name>
<keyword evidence="4 5" id="KW-0287">Flowering</keyword>
<gene>
    <name evidence="7" type="ORF">DH2020_018851</name>
</gene>
<comment type="caution">
    <text evidence="7">The sequence shown here is derived from an EMBL/GenBank/DDBJ whole genome shotgun (WGS) entry which is preliminary data.</text>
</comment>
<dbReference type="Proteomes" id="UP001318860">
    <property type="component" value="Unassembled WGS sequence"/>
</dbReference>
<dbReference type="EMBL" id="JABTTQ020000010">
    <property type="protein sequence ID" value="KAK6147939.1"/>
    <property type="molecule type" value="Genomic_DNA"/>
</dbReference>
<evidence type="ECO:0000313" key="8">
    <source>
        <dbReference type="Proteomes" id="UP001318860"/>
    </source>
</evidence>
<organism evidence="7 8">
    <name type="scientific">Rehmannia glutinosa</name>
    <name type="common">Chinese foxglove</name>
    <dbReference type="NCBI Taxonomy" id="99300"/>
    <lineage>
        <taxon>Eukaryota</taxon>
        <taxon>Viridiplantae</taxon>
        <taxon>Streptophyta</taxon>
        <taxon>Embryophyta</taxon>
        <taxon>Tracheophyta</taxon>
        <taxon>Spermatophyta</taxon>
        <taxon>Magnoliopsida</taxon>
        <taxon>eudicotyledons</taxon>
        <taxon>Gunneridae</taxon>
        <taxon>Pentapetalae</taxon>
        <taxon>asterids</taxon>
        <taxon>lamiids</taxon>
        <taxon>Lamiales</taxon>
        <taxon>Orobanchaceae</taxon>
        <taxon>Rehmannieae</taxon>
        <taxon>Rehmannia</taxon>
    </lineage>
</organism>
<dbReference type="PANTHER" id="PTHR31791">
    <property type="entry name" value="FRIGIDA-LIKE PROTEIN 3-RELATED"/>
    <property type="match status" value="1"/>
</dbReference>